<evidence type="ECO:0000256" key="7">
    <source>
        <dbReference type="RuleBase" id="RU363032"/>
    </source>
</evidence>
<evidence type="ECO:0000256" key="3">
    <source>
        <dbReference type="ARBA" id="ARBA00022475"/>
    </source>
</evidence>
<feature type="transmembrane region" description="Helical" evidence="7">
    <location>
        <begin position="243"/>
        <end position="261"/>
    </location>
</feature>
<evidence type="ECO:0000259" key="8">
    <source>
        <dbReference type="PROSITE" id="PS50928"/>
    </source>
</evidence>
<evidence type="ECO:0000313" key="9">
    <source>
        <dbReference type="EMBL" id="MBO0624291.1"/>
    </source>
</evidence>
<feature type="transmembrane region" description="Helical" evidence="7">
    <location>
        <begin position="202"/>
        <end position="223"/>
    </location>
</feature>
<feature type="transmembrane region" description="Helical" evidence="7">
    <location>
        <begin position="125"/>
        <end position="145"/>
    </location>
</feature>
<comment type="subcellular location">
    <subcellularLocation>
        <location evidence="1 7">Cell membrane</location>
        <topology evidence="1 7">Multi-pass membrane protein</topology>
    </subcellularLocation>
</comment>
<comment type="caution">
    <text evidence="9">The sequence shown here is derived from an EMBL/GenBank/DDBJ whole genome shotgun (WGS) entry which is preliminary data.</text>
</comment>
<keyword evidence="4 7" id="KW-0812">Transmembrane</keyword>
<proteinExistence type="inferred from homology"/>
<keyword evidence="2 7" id="KW-0813">Transport</keyword>
<organism evidence="9 10">
    <name type="scientific">Bifidobacterium asteroides</name>
    <dbReference type="NCBI Taxonomy" id="1684"/>
    <lineage>
        <taxon>Bacteria</taxon>
        <taxon>Bacillati</taxon>
        <taxon>Actinomycetota</taxon>
        <taxon>Actinomycetes</taxon>
        <taxon>Bifidobacteriales</taxon>
        <taxon>Bifidobacteriaceae</taxon>
        <taxon>Bifidobacterium</taxon>
    </lineage>
</organism>
<keyword evidence="5 7" id="KW-1133">Transmembrane helix</keyword>
<protein>
    <submittedName>
        <fullName evidence="9">Carbohydrate ABC transporter permease</fullName>
    </submittedName>
</protein>
<dbReference type="PROSITE" id="PS50928">
    <property type="entry name" value="ABC_TM1"/>
    <property type="match status" value="1"/>
</dbReference>
<accession>A0ABS3IX76</accession>
<dbReference type="Gene3D" id="1.10.3720.10">
    <property type="entry name" value="MetI-like"/>
    <property type="match status" value="1"/>
</dbReference>
<dbReference type="PANTHER" id="PTHR43744:SF9">
    <property type="entry name" value="POLYGALACTURONAN_RHAMNOGALACTURONAN TRANSPORT SYSTEM PERMEASE PROTEIN YTCP"/>
    <property type="match status" value="1"/>
</dbReference>
<dbReference type="Pfam" id="PF00528">
    <property type="entry name" value="BPD_transp_1"/>
    <property type="match status" value="1"/>
</dbReference>
<keyword evidence="6 7" id="KW-0472">Membrane</keyword>
<dbReference type="Proteomes" id="UP000664299">
    <property type="component" value="Unassembled WGS sequence"/>
</dbReference>
<feature type="transmembrane region" description="Helical" evidence="7">
    <location>
        <begin position="29"/>
        <end position="50"/>
    </location>
</feature>
<evidence type="ECO:0000313" key="10">
    <source>
        <dbReference type="Proteomes" id="UP000664299"/>
    </source>
</evidence>
<evidence type="ECO:0000256" key="5">
    <source>
        <dbReference type="ARBA" id="ARBA00022989"/>
    </source>
</evidence>
<feature type="transmembrane region" description="Helical" evidence="7">
    <location>
        <begin position="90"/>
        <end position="113"/>
    </location>
</feature>
<dbReference type="PANTHER" id="PTHR43744">
    <property type="entry name" value="ABC TRANSPORTER PERMEASE PROTEIN MG189-RELATED-RELATED"/>
    <property type="match status" value="1"/>
</dbReference>
<dbReference type="EMBL" id="JAFMNU010000027">
    <property type="protein sequence ID" value="MBO0624291.1"/>
    <property type="molecule type" value="Genomic_DNA"/>
</dbReference>
<gene>
    <name evidence="9" type="ORF">J1F30_07995</name>
</gene>
<dbReference type="CDD" id="cd06261">
    <property type="entry name" value="TM_PBP2"/>
    <property type="match status" value="1"/>
</dbReference>
<feature type="domain" description="ABC transmembrane type-1" evidence="8">
    <location>
        <begin position="90"/>
        <end position="301"/>
    </location>
</feature>
<comment type="similarity">
    <text evidence="7">Belongs to the binding-protein-dependent transport system permease family.</text>
</comment>
<evidence type="ECO:0000256" key="6">
    <source>
        <dbReference type="ARBA" id="ARBA00023136"/>
    </source>
</evidence>
<keyword evidence="3" id="KW-1003">Cell membrane</keyword>
<evidence type="ECO:0000256" key="1">
    <source>
        <dbReference type="ARBA" id="ARBA00004651"/>
    </source>
</evidence>
<dbReference type="InterPro" id="IPR000515">
    <property type="entry name" value="MetI-like"/>
</dbReference>
<dbReference type="InterPro" id="IPR035906">
    <property type="entry name" value="MetI-like_sf"/>
</dbReference>
<evidence type="ECO:0000256" key="2">
    <source>
        <dbReference type="ARBA" id="ARBA00022448"/>
    </source>
</evidence>
<feature type="transmembrane region" description="Helical" evidence="7">
    <location>
        <begin position="282"/>
        <end position="301"/>
    </location>
</feature>
<dbReference type="SUPFAM" id="SSF161098">
    <property type="entry name" value="MetI-like"/>
    <property type="match status" value="1"/>
</dbReference>
<evidence type="ECO:0000256" key="4">
    <source>
        <dbReference type="ARBA" id="ARBA00022692"/>
    </source>
</evidence>
<sequence>MSDAIDTSARTLDGSHLIRRSKGEKVYNVFNIAFFVLFAFICTYPFYYLIINSISDNDASAAGDVNWFPKGFHLENYKAVFKLEGLGDAAMVSLGRTVIGTALTVIASAFLGFMFTQKKMWHRSFWYRFVIITMYFNAGLIPMFITMKNLGLTNNFWVYILPAVVQPFNIILVKTYIESIPSSLQEAAEVDGAGTLTVFRKIILPMCTPILATVAIFSAVGQWNSFQDTLLYMSDSKLYSLQYVLYLYINQAAALASSVKASGTGSALNAAAMATQQTPTSIRMTVAVIVVLPILFVYPFFQRYFVKGMMLGAVKG</sequence>
<keyword evidence="10" id="KW-1185">Reference proteome</keyword>
<reference evidence="9" key="1">
    <citation type="submission" date="2021-03" db="EMBL/GenBank/DDBJ databases">
        <title>Genome sequence of Bifidobacterium asteroides strain wkB204 isolated from a honey bee gut.</title>
        <authorList>
            <person name="Motta E.V.S."/>
            <person name="Kwong W.K."/>
            <person name="Moran N.A."/>
        </authorList>
    </citation>
    <scope>NUCLEOTIDE SEQUENCE</scope>
    <source>
        <strain evidence="9">WkB204</strain>
    </source>
</reference>
<name>A0ABS3IX76_9BIFI</name>
<feature type="transmembrane region" description="Helical" evidence="7">
    <location>
        <begin position="157"/>
        <end position="177"/>
    </location>
</feature>